<dbReference type="GO" id="GO:0003700">
    <property type="term" value="F:DNA-binding transcription factor activity"/>
    <property type="evidence" value="ECO:0007669"/>
    <property type="project" value="TreeGrafter"/>
</dbReference>
<evidence type="ECO:0000256" key="3">
    <source>
        <dbReference type="ARBA" id="ARBA00023163"/>
    </source>
</evidence>
<dbReference type="SUPFAM" id="SSF46689">
    <property type="entry name" value="Homeodomain-like"/>
    <property type="match status" value="1"/>
</dbReference>
<dbReference type="OrthoDB" id="3237195at2"/>
<organism evidence="6 7">
    <name type="scientific">Streptomyces paludis</name>
    <dbReference type="NCBI Taxonomy" id="2282738"/>
    <lineage>
        <taxon>Bacteria</taxon>
        <taxon>Bacillati</taxon>
        <taxon>Actinomycetota</taxon>
        <taxon>Actinomycetes</taxon>
        <taxon>Kitasatosporales</taxon>
        <taxon>Streptomycetaceae</taxon>
        <taxon>Streptomyces</taxon>
    </lineage>
</organism>
<keyword evidence="1" id="KW-0805">Transcription regulation</keyword>
<name>A0A345I2B0_9ACTN</name>
<sequence>MVRAAATEFDRDGYDGTSLAKISKSAGISMGALTFHFSSKNELAETVQNEGRALTRAALERVTAQPAPALQAAVNITLELTRLVEEEAIVRSAVRLVRERPDSDLWSDLWVPAVRRLLDHAYAQGQLRGDAEPADVAVLAEHLTAGAEAYLRTRLGTGAEFESATAQLERVWRLALAGISSPGRGQRTPPEDASGSTG</sequence>
<dbReference type="PROSITE" id="PS50977">
    <property type="entry name" value="HTH_TETR_2"/>
    <property type="match status" value="1"/>
</dbReference>
<dbReference type="InterPro" id="IPR036271">
    <property type="entry name" value="Tet_transcr_reg_TetR-rel_C_sf"/>
</dbReference>
<dbReference type="Gene3D" id="1.10.357.10">
    <property type="entry name" value="Tetracycline Repressor, domain 2"/>
    <property type="match status" value="1"/>
</dbReference>
<evidence type="ECO:0000259" key="5">
    <source>
        <dbReference type="PROSITE" id="PS50977"/>
    </source>
</evidence>
<keyword evidence="2 4" id="KW-0238">DNA-binding</keyword>
<evidence type="ECO:0000313" key="7">
    <source>
        <dbReference type="Proteomes" id="UP000253868"/>
    </source>
</evidence>
<dbReference type="SUPFAM" id="SSF48498">
    <property type="entry name" value="Tetracyclin repressor-like, C-terminal domain"/>
    <property type="match status" value="1"/>
</dbReference>
<dbReference type="InterPro" id="IPR001647">
    <property type="entry name" value="HTH_TetR"/>
</dbReference>
<dbReference type="KEGG" id="spad:DVK44_34210"/>
<dbReference type="EMBL" id="CP031194">
    <property type="protein sequence ID" value="AXG83084.1"/>
    <property type="molecule type" value="Genomic_DNA"/>
</dbReference>
<gene>
    <name evidence="6" type="ORF">DVK44_34210</name>
</gene>
<dbReference type="PROSITE" id="PS01081">
    <property type="entry name" value="HTH_TETR_1"/>
    <property type="match status" value="1"/>
</dbReference>
<dbReference type="InterPro" id="IPR050109">
    <property type="entry name" value="HTH-type_TetR-like_transc_reg"/>
</dbReference>
<keyword evidence="3" id="KW-0804">Transcription</keyword>
<evidence type="ECO:0000256" key="4">
    <source>
        <dbReference type="PROSITE-ProRule" id="PRU00335"/>
    </source>
</evidence>
<dbReference type="PANTHER" id="PTHR30055:SF234">
    <property type="entry name" value="HTH-TYPE TRANSCRIPTIONAL REGULATOR BETI"/>
    <property type="match status" value="1"/>
</dbReference>
<protein>
    <submittedName>
        <fullName evidence="6">TetR/AcrR family transcriptional regulator</fullName>
    </submittedName>
</protein>
<feature type="domain" description="HTH tetR-type" evidence="5">
    <location>
        <begin position="1"/>
        <end position="55"/>
    </location>
</feature>
<evidence type="ECO:0000256" key="1">
    <source>
        <dbReference type="ARBA" id="ARBA00023015"/>
    </source>
</evidence>
<dbReference type="InterPro" id="IPR009057">
    <property type="entry name" value="Homeodomain-like_sf"/>
</dbReference>
<dbReference type="Pfam" id="PF00440">
    <property type="entry name" value="TetR_N"/>
    <property type="match status" value="1"/>
</dbReference>
<dbReference type="InterPro" id="IPR023772">
    <property type="entry name" value="DNA-bd_HTH_TetR-type_CS"/>
</dbReference>
<dbReference type="PRINTS" id="PR00455">
    <property type="entry name" value="HTHTETR"/>
</dbReference>
<dbReference type="GO" id="GO:0000976">
    <property type="term" value="F:transcription cis-regulatory region binding"/>
    <property type="evidence" value="ECO:0007669"/>
    <property type="project" value="TreeGrafter"/>
</dbReference>
<proteinExistence type="predicted"/>
<keyword evidence="7" id="KW-1185">Reference proteome</keyword>
<feature type="DNA-binding region" description="H-T-H motif" evidence="4">
    <location>
        <begin position="18"/>
        <end position="37"/>
    </location>
</feature>
<accession>A0A345I2B0</accession>
<dbReference type="AlphaFoldDB" id="A0A345I2B0"/>
<dbReference type="PANTHER" id="PTHR30055">
    <property type="entry name" value="HTH-TYPE TRANSCRIPTIONAL REGULATOR RUTR"/>
    <property type="match status" value="1"/>
</dbReference>
<dbReference type="Proteomes" id="UP000253868">
    <property type="component" value="Chromosome"/>
</dbReference>
<evidence type="ECO:0000256" key="2">
    <source>
        <dbReference type="ARBA" id="ARBA00023125"/>
    </source>
</evidence>
<reference evidence="7" key="1">
    <citation type="submission" date="2018-07" db="EMBL/GenBank/DDBJ databases">
        <authorList>
            <person name="Zhao J."/>
        </authorList>
    </citation>
    <scope>NUCLEOTIDE SEQUENCE [LARGE SCALE GENOMIC DNA]</scope>
    <source>
        <strain evidence="7">GSSD-12</strain>
    </source>
</reference>
<evidence type="ECO:0000313" key="6">
    <source>
        <dbReference type="EMBL" id="AXG83084.1"/>
    </source>
</evidence>